<keyword evidence="6" id="KW-1185">Reference proteome</keyword>
<dbReference type="InterPro" id="IPR027417">
    <property type="entry name" value="P-loop_NTPase"/>
</dbReference>
<feature type="region of interest" description="Disordered" evidence="2">
    <location>
        <begin position="1"/>
        <end position="53"/>
    </location>
</feature>
<dbReference type="EMBL" id="JANBVN010000001">
    <property type="protein sequence ID" value="KAJ9165831.1"/>
    <property type="molecule type" value="Genomic_DNA"/>
</dbReference>
<dbReference type="Proteomes" id="UP001174691">
    <property type="component" value="Unassembled WGS sequence"/>
</dbReference>
<evidence type="ECO:0000259" key="4">
    <source>
        <dbReference type="Pfam" id="PF24564"/>
    </source>
</evidence>
<dbReference type="PANTHER" id="PTHR36681:SF3">
    <property type="entry name" value="NUCLEAR GTPASE, GERMINAL CENTER-ASSOCIATED, TANDEM DUPLICATE 3"/>
    <property type="match status" value="1"/>
</dbReference>
<dbReference type="SUPFAM" id="SSF52540">
    <property type="entry name" value="P-loop containing nucleoside triphosphate hydrolases"/>
    <property type="match status" value="1"/>
</dbReference>
<dbReference type="Pfam" id="PF00350">
    <property type="entry name" value="Dynamin_N"/>
    <property type="match status" value="1"/>
</dbReference>
<gene>
    <name evidence="5" type="ORF">NKR19_g90</name>
</gene>
<dbReference type="PANTHER" id="PTHR36681">
    <property type="entry name" value="NUCLEAR GTPASE, GERMINAL CENTER-ASSOCIATED, TANDEM DUPLICATE 3"/>
    <property type="match status" value="1"/>
</dbReference>
<feature type="domain" description="DUF7605" evidence="4">
    <location>
        <begin position="711"/>
        <end position="892"/>
    </location>
</feature>
<reference evidence="5" key="1">
    <citation type="submission" date="2022-07" db="EMBL/GenBank/DDBJ databases">
        <title>Fungi with potential for degradation of polypropylene.</title>
        <authorList>
            <person name="Gostincar C."/>
        </authorList>
    </citation>
    <scope>NUCLEOTIDE SEQUENCE</scope>
    <source>
        <strain evidence="5">EXF-13287</strain>
    </source>
</reference>
<name>A0AA38VQH3_9PEZI</name>
<sequence length="1037" mass="115899">MADSSNPRVRKADTGAGPGPAKKAKVAAKTREPQSKAPIKTNSNAANSHQEPAKAAAFEAAAFAWQEAADESNPFKRLDTKEEALSHGLQCADRIRRLLDPVIKSSADALNNDASRAMELVNWSIRLDDIKKTHSEFRVFIGFAGVTGAGKTAAINSLIGFRDLLPSSNEAAATAVPCLIAYNDNAQPDAAFKAEVTFKTESDIRKELEQYFEVMKLREEVNKALTADESVLDAEPDSASESVAGKRQELLDRMQDLDMVEENTKDLLDMVSAVFGLDEDQLKAQSTESLLAGHSDMRSLLGTTISVACGDADDFSDKIKPYMDSVPATHGPSGIEFAAWPLIVEVKVFVRSSVLKNDIVLVDLPGLADSVASRASVAQNYFSKLSVTAVVAPIIRALNEQTAVNLMTENQQLCMQMDGKFHKHSFCVILSKMDDINVETYLKQHAREVSQDLDLQQCLEERKTLKREFKKIEGELSRQKQVLAGIKRERAKLQGQAIPLAACNKRRVDETAKDINIQRRLQLNQKRARTIDGKVLHWCIRGRNAIVDKQIQADFDRRQKRLQLANLRPDLYDGTVKTFPISSTAYWKVTDDTEPPEGFPAVEYTGIPAMKHWFRYAAIPDREKHLDMALNALHGLFNAMQGWSSFDLQGELRLTKQFVSDEVLHRPLHTFDTALNTSFNKLCRQIKALDPLRNTDGTLANCKQRCVDVVKRWSSKEPNDQQCTKKMHWSTYNACVKGNGAPFMAKVKGQAQRVRYAWIESLCNIFYQGVVTEWNRTLEGEIPELQKPTDQAIDEIWAKLMKQLQRRSHIAAPQMLPLLDSKKEELNQVKQRLKDKVRDQFKSIRMGAQKVHRSVNKSVADKWKPAFRRAKKETGKGMYIRQRQVLNAHAEHRGTNMFKDSTDKIGVSLGDQLKSLGKEFHGITEAIHSELRDLIMLMLNLDGLAESGDGETTAVAYTAHGFKEKAQKATQQVVAEWAAGWRMGIDADIGTDTASMAIPDIYYETEEEENESEGDGPGDEAFRDFVARQVDAGLFSG</sequence>
<proteinExistence type="predicted"/>
<protein>
    <submittedName>
        <fullName evidence="5">Dynamin, GTPase domain protein</fullName>
    </submittedName>
</protein>
<dbReference type="Pfam" id="PF24564">
    <property type="entry name" value="DUF7605"/>
    <property type="match status" value="1"/>
</dbReference>
<dbReference type="InterPro" id="IPR045063">
    <property type="entry name" value="Dynamin_N"/>
</dbReference>
<comment type="caution">
    <text evidence="5">The sequence shown here is derived from an EMBL/GenBank/DDBJ whole genome shotgun (WGS) entry which is preliminary data.</text>
</comment>
<dbReference type="AlphaFoldDB" id="A0AA38VQH3"/>
<evidence type="ECO:0000256" key="1">
    <source>
        <dbReference type="SAM" id="Coils"/>
    </source>
</evidence>
<feature type="compositionally biased region" description="Polar residues" evidence="2">
    <location>
        <begin position="40"/>
        <end position="50"/>
    </location>
</feature>
<dbReference type="Gene3D" id="3.40.50.300">
    <property type="entry name" value="P-loop containing nucleotide triphosphate hydrolases"/>
    <property type="match status" value="1"/>
</dbReference>
<evidence type="ECO:0000313" key="6">
    <source>
        <dbReference type="Proteomes" id="UP001174691"/>
    </source>
</evidence>
<feature type="coiled-coil region" evidence="1">
    <location>
        <begin position="455"/>
        <end position="496"/>
    </location>
</feature>
<evidence type="ECO:0000259" key="3">
    <source>
        <dbReference type="Pfam" id="PF00350"/>
    </source>
</evidence>
<dbReference type="InterPro" id="IPR056024">
    <property type="entry name" value="DUF7605"/>
</dbReference>
<feature type="domain" description="Dynamin N-terminal" evidence="3">
    <location>
        <begin position="141"/>
        <end position="408"/>
    </location>
</feature>
<organism evidence="5 6">
    <name type="scientific">Coniochaeta hoffmannii</name>
    <dbReference type="NCBI Taxonomy" id="91930"/>
    <lineage>
        <taxon>Eukaryota</taxon>
        <taxon>Fungi</taxon>
        <taxon>Dikarya</taxon>
        <taxon>Ascomycota</taxon>
        <taxon>Pezizomycotina</taxon>
        <taxon>Sordariomycetes</taxon>
        <taxon>Sordariomycetidae</taxon>
        <taxon>Coniochaetales</taxon>
        <taxon>Coniochaetaceae</taxon>
        <taxon>Coniochaeta</taxon>
    </lineage>
</organism>
<accession>A0AA38VQH3</accession>
<evidence type="ECO:0000256" key="2">
    <source>
        <dbReference type="SAM" id="MobiDB-lite"/>
    </source>
</evidence>
<keyword evidence="1" id="KW-0175">Coiled coil</keyword>
<evidence type="ECO:0000313" key="5">
    <source>
        <dbReference type="EMBL" id="KAJ9165831.1"/>
    </source>
</evidence>